<dbReference type="PROSITE" id="PS50857">
    <property type="entry name" value="COX2_CUA"/>
    <property type="match status" value="1"/>
</dbReference>
<dbReference type="InterPro" id="IPR002429">
    <property type="entry name" value="CcO_II-like_C"/>
</dbReference>
<dbReference type="GO" id="GO:0016020">
    <property type="term" value="C:membrane"/>
    <property type="evidence" value="ECO:0007669"/>
    <property type="project" value="UniProtKB-SubCell"/>
</dbReference>
<sequence length="222" mass="24181">MPRSAPFLAFRRGWRAGGGEDFTIGWWPFWRESPGAFLLAGELVVRGAVHGRAIRREDWLVEGAWTVLPAGLLTALGGASLRLLYAQEDRGASAYGVRIVGHQWFWEHERADGEAPSEAVASAARRVRDLRRGSKRLCETDDPICLPVGVRIRASVTSADVLHSFSLPAVGLKVDAVPGRLNVAAFFLARAGMYHGRCSELCGANHSFMPVCVVALPSDFRG</sequence>
<evidence type="ECO:0000256" key="12">
    <source>
        <dbReference type="ARBA" id="ARBA00023008"/>
    </source>
</evidence>
<evidence type="ECO:0000256" key="11">
    <source>
        <dbReference type="ARBA" id="ARBA00022989"/>
    </source>
</evidence>
<name>A0A140CUS9_9METZ</name>
<dbReference type="PROSITE" id="PS00078">
    <property type="entry name" value="COX2"/>
    <property type="match status" value="1"/>
</dbReference>
<keyword evidence="11" id="KW-1133">Transmembrane helix</keyword>
<dbReference type="SUPFAM" id="SSF49503">
    <property type="entry name" value="Cupredoxins"/>
    <property type="match status" value="1"/>
</dbReference>
<evidence type="ECO:0000313" key="17">
    <source>
        <dbReference type="EMBL" id="AMJ16559.1"/>
    </source>
</evidence>
<dbReference type="GO" id="GO:0004129">
    <property type="term" value="F:cytochrome-c oxidase activity"/>
    <property type="evidence" value="ECO:0007669"/>
    <property type="project" value="UniProtKB-EC"/>
</dbReference>
<keyword evidence="17" id="KW-0496">Mitochondrion</keyword>
<evidence type="ECO:0000256" key="5">
    <source>
        <dbReference type="ARBA" id="ARBA00022448"/>
    </source>
</evidence>
<evidence type="ECO:0000256" key="15">
    <source>
        <dbReference type="ARBA" id="ARBA00049512"/>
    </source>
</evidence>
<evidence type="ECO:0000256" key="13">
    <source>
        <dbReference type="ARBA" id="ARBA00023136"/>
    </source>
</evidence>
<evidence type="ECO:0000256" key="7">
    <source>
        <dbReference type="ARBA" id="ARBA00022723"/>
    </source>
</evidence>
<keyword evidence="9" id="KW-1278">Translocase</keyword>
<gene>
    <name evidence="17" type="primary">cox2</name>
</gene>
<keyword evidence="5" id="KW-0813">Transport</keyword>
<keyword evidence="8" id="KW-0460">Magnesium</keyword>
<dbReference type="SUPFAM" id="SSF81464">
    <property type="entry name" value="Cytochrome c oxidase subunit II-like, transmembrane region"/>
    <property type="match status" value="1"/>
</dbReference>
<feature type="domain" description="Cytochrome oxidase subunit II copper A binding" evidence="16">
    <location>
        <begin position="92"/>
        <end position="222"/>
    </location>
</feature>
<keyword evidence="6" id="KW-0812">Transmembrane</keyword>
<comment type="cofactor">
    <cofactor evidence="1">
        <name>Cu cation</name>
        <dbReference type="ChEBI" id="CHEBI:23378"/>
    </cofactor>
</comment>
<dbReference type="PANTHER" id="PTHR22888">
    <property type="entry name" value="CYTOCHROME C OXIDASE, SUBUNIT II"/>
    <property type="match status" value="1"/>
</dbReference>
<comment type="subcellular location">
    <subcellularLocation>
        <location evidence="2">Membrane</location>
        <topology evidence="2">Multi-pass membrane protein</topology>
    </subcellularLocation>
</comment>
<dbReference type="InterPro" id="IPR045187">
    <property type="entry name" value="CcO_II"/>
</dbReference>
<dbReference type="GO" id="GO:0016491">
    <property type="term" value="F:oxidoreductase activity"/>
    <property type="evidence" value="ECO:0007669"/>
    <property type="project" value="UniProtKB-KW"/>
</dbReference>
<keyword evidence="7" id="KW-0479">Metal-binding</keyword>
<evidence type="ECO:0000256" key="10">
    <source>
        <dbReference type="ARBA" id="ARBA00022982"/>
    </source>
</evidence>
<dbReference type="InterPro" id="IPR008972">
    <property type="entry name" value="Cupredoxin"/>
</dbReference>
<protein>
    <recommendedName>
        <fullName evidence="4">cytochrome-c oxidase</fullName>
        <ecNumber evidence="4">7.1.1.9</ecNumber>
    </recommendedName>
    <alternativeName>
        <fullName evidence="14">Cytochrome c oxidase polypeptide II</fullName>
    </alternativeName>
</protein>
<geneLocation type="mitochondrion" evidence="17"/>
<keyword evidence="10" id="KW-0249">Electron transport</keyword>
<dbReference type="Gene3D" id="1.10.287.90">
    <property type="match status" value="1"/>
</dbReference>
<evidence type="ECO:0000256" key="14">
    <source>
        <dbReference type="ARBA" id="ARBA00031389"/>
    </source>
</evidence>
<proteinExistence type="inferred from homology"/>
<dbReference type="EMBL" id="KT997976">
    <property type="protein sequence ID" value="AMJ16559.1"/>
    <property type="molecule type" value="Genomic_DNA"/>
</dbReference>
<evidence type="ECO:0000256" key="8">
    <source>
        <dbReference type="ARBA" id="ARBA00022842"/>
    </source>
</evidence>
<evidence type="ECO:0000259" key="16">
    <source>
        <dbReference type="PROSITE" id="PS50857"/>
    </source>
</evidence>
<evidence type="ECO:0000256" key="6">
    <source>
        <dbReference type="ARBA" id="ARBA00022692"/>
    </source>
</evidence>
<accession>A0A140CUS9</accession>
<keyword evidence="13" id="KW-0472">Membrane</keyword>
<dbReference type="Gene3D" id="2.60.40.420">
    <property type="entry name" value="Cupredoxins - blue copper proteins"/>
    <property type="match status" value="1"/>
</dbReference>
<dbReference type="EC" id="7.1.1.9" evidence="4"/>
<evidence type="ECO:0000256" key="4">
    <source>
        <dbReference type="ARBA" id="ARBA00012949"/>
    </source>
</evidence>
<dbReference type="InterPro" id="IPR036257">
    <property type="entry name" value="Cyt_c_oxidase_su2_TM_sf"/>
</dbReference>
<organism evidence="17">
    <name type="scientific">Leucosolenia complicata</name>
    <dbReference type="NCBI Taxonomy" id="433461"/>
    <lineage>
        <taxon>Eukaryota</taxon>
        <taxon>Metazoa</taxon>
        <taxon>Porifera</taxon>
        <taxon>Calcarea</taxon>
        <taxon>Calcaronea</taxon>
        <taxon>Leucosolenida</taxon>
        <taxon>Leucosoleniidae</taxon>
        <taxon>Leucosolenia</taxon>
    </lineage>
</organism>
<evidence type="ECO:0000256" key="3">
    <source>
        <dbReference type="ARBA" id="ARBA00007866"/>
    </source>
</evidence>
<dbReference type="PANTHER" id="PTHR22888:SF9">
    <property type="entry name" value="CYTOCHROME C OXIDASE SUBUNIT 2"/>
    <property type="match status" value="1"/>
</dbReference>
<evidence type="ECO:0000256" key="2">
    <source>
        <dbReference type="ARBA" id="ARBA00004141"/>
    </source>
</evidence>
<comment type="catalytic activity">
    <reaction evidence="15">
        <text>4 Fe(II)-[cytochrome c] + O2 + 8 H(+)(in) = 4 Fe(III)-[cytochrome c] + 2 H2O + 4 H(+)(out)</text>
        <dbReference type="Rhea" id="RHEA:11436"/>
        <dbReference type="Rhea" id="RHEA-COMP:10350"/>
        <dbReference type="Rhea" id="RHEA-COMP:14399"/>
        <dbReference type="ChEBI" id="CHEBI:15377"/>
        <dbReference type="ChEBI" id="CHEBI:15378"/>
        <dbReference type="ChEBI" id="CHEBI:15379"/>
        <dbReference type="ChEBI" id="CHEBI:29033"/>
        <dbReference type="ChEBI" id="CHEBI:29034"/>
        <dbReference type="EC" id="7.1.1.9"/>
    </reaction>
    <physiologicalReaction direction="left-to-right" evidence="15">
        <dbReference type="Rhea" id="RHEA:11437"/>
    </physiologicalReaction>
</comment>
<evidence type="ECO:0000256" key="1">
    <source>
        <dbReference type="ARBA" id="ARBA00001935"/>
    </source>
</evidence>
<evidence type="ECO:0000256" key="9">
    <source>
        <dbReference type="ARBA" id="ARBA00022967"/>
    </source>
</evidence>
<dbReference type="PRINTS" id="PR01166">
    <property type="entry name" value="CYCOXIDASEII"/>
</dbReference>
<reference evidence="17" key="1">
    <citation type="journal article" date="2016" name="Curr. Biol.">
        <title>Extensive Mitochondrial mRNA Editing and Unusual Mitochondrial Genome Organization in Calcaronean Sponges.</title>
        <authorList>
            <person name="Lavrov D.V."/>
            <person name="Adamski M."/>
            <person name="Chevaldonne P."/>
            <person name="Adamska M."/>
        </authorList>
    </citation>
    <scope>NUCLEOTIDE SEQUENCE</scope>
</reference>
<dbReference type="GO" id="GO:0042773">
    <property type="term" value="P:ATP synthesis coupled electron transport"/>
    <property type="evidence" value="ECO:0007669"/>
    <property type="project" value="TreeGrafter"/>
</dbReference>
<dbReference type="GO" id="GO:0005507">
    <property type="term" value="F:copper ion binding"/>
    <property type="evidence" value="ECO:0007669"/>
    <property type="project" value="InterPro"/>
</dbReference>
<dbReference type="AlphaFoldDB" id="A0A140CUS9"/>
<dbReference type="Pfam" id="PF00116">
    <property type="entry name" value="COX2"/>
    <property type="match status" value="1"/>
</dbReference>
<keyword evidence="12" id="KW-0186">Copper</keyword>
<keyword evidence="17" id="KW-0560">Oxidoreductase</keyword>
<comment type="similarity">
    <text evidence="3">Belongs to the cytochrome c oxidase subunit 2 family.</text>
</comment>
<dbReference type="InterPro" id="IPR001505">
    <property type="entry name" value="Copper_CuA"/>
</dbReference>